<dbReference type="Pfam" id="PF01841">
    <property type="entry name" value="Transglut_core"/>
    <property type="match status" value="1"/>
</dbReference>
<dbReference type="PANTHER" id="PTHR38339:SF1">
    <property type="entry name" value="TRANSGLUTAMINASE-LIKE DOMAIN-CONTAINING PROTEIN"/>
    <property type="match status" value="1"/>
</dbReference>
<keyword evidence="2" id="KW-0645">Protease</keyword>
<feature type="domain" description="Transglutaminase-like" evidence="1">
    <location>
        <begin position="203"/>
        <end position="276"/>
    </location>
</feature>
<gene>
    <name evidence="2" type="ORF">SAMN05216325_1056</name>
</gene>
<name>A0A1H8CKB3_9PROT</name>
<dbReference type="GO" id="GO:0008233">
    <property type="term" value="F:peptidase activity"/>
    <property type="evidence" value="ECO:0007669"/>
    <property type="project" value="UniProtKB-KW"/>
</dbReference>
<dbReference type="InterPro" id="IPR002931">
    <property type="entry name" value="Transglutaminase-like"/>
</dbReference>
<dbReference type="AlphaFoldDB" id="A0A1H8CKB3"/>
<dbReference type="EMBL" id="FOCP01000005">
    <property type="protein sequence ID" value="SEM95392.1"/>
    <property type="molecule type" value="Genomic_DNA"/>
</dbReference>
<keyword evidence="2" id="KW-0378">Hydrolase</keyword>
<dbReference type="SUPFAM" id="SSF54001">
    <property type="entry name" value="Cysteine proteinases"/>
    <property type="match status" value="1"/>
</dbReference>
<proteinExistence type="predicted"/>
<dbReference type="RefSeq" id="WP_090628693.1">
    <property type="nucleotide sequence ID" value="NZ_FOCP01000005.1"/>
</dbReference>
<dbReference type="Gene3D" id="3.10.620.30">
    <property type="match status" value="1"/>
</dbReference>
<protein>
    <submittedName>
        <fullName evidence="2">Transglutaminase-like enzyme, putative cysteine protease</fullName>
    </submittedName>
</protein>
<evidence type="ECO:0000313" key="2">
    <source>
        <dbReference type="EMBL" id="SEM95392.1"/>
    </source>
</evidence>
<dbReference type="Proteomes" id="UP000199459">
    <property type="component" value="Unassembled WGS sequence"/>
</dbReference>
<dbReference type="InterPro" id="IPR038765">
    <property type="entry name" value="Papain-like_cys_pep_sf"/>
</dbReference>
<organism evidence="2 3">
    <name type="scientific">Nitrosomonas marina</name>
    <dbReference type="NCBI Taxonomy" id="917"/>
    <lineage>
        <taxon>Bacteria</taxon>
        <taxon>Pseudomonadati</taxon>
        <taxon>Pseudomonadota</taxon>
        <taxon>Betaproteobacteria</taxon>
        <taxon>Nitrosomonadales</taxon>
        <taxon>Nitrosomonadaceae</taxon>
        <taxon>Nitrosomonas</taxon>
    </lineage>
</organism>
<dbReference type="SMART" id="SM00460">
    <property type="entry name" value="TGc"/>
    <property type="match status" value="1"/>
</dbReference>
<evidence type="ECO:0000313" key="3">
    <source>
        <dbReference type="Proteomes" id="UP000199459"/>
    </source>
</evidence>
<reference evidence="2 3" key="1">
    <citation type="submission" date="2016-10" db="EMBL/GenBank/DDBJ databases">
        <authorList>
            <person name="de Groot N.N."/>
        </authorList>
    </citation>
    <scope>NUCLEOTIDE SEQUENCE [LARGE SCALE GENOMIC DNA]</scope>
    <source>
        <strain evidence="2 3">Nm22</strain>
    </source>
</reference>
<dbReference type="PANTHER" id="PTHR38339">
    <property type="entry name" value="TRANSGLUTAMINASE DOMAIN PROTEIN"/>
    <property type="match status" value="1"/>
</dbReference>
<dbReference type="GO" id="GO:0006508">
    <property type="term" value="P:proteolysis"/>
    <property type="evidence" value="ECO:0007669"/>
    <property type="project" value="UniProtKB-KW"/>
</dbReference>
<dbReference type="STRING" id="917.SAMN05216326_11084"/>
<evidence type="ECO:0000259" key="1">
    <source>
        <dbReference type="SMART" id="SM00460"/>
    </source>
</evidence>
<dbReference type="OrthoDB" id="9804872at2"/>
<sequence length="366" mass="41363">MKRRDFIKIVGSGALLMPIKAFSLSAGNRGLDYEKWNSFRLTYEVNLPANGKNARLWLPLPNSLEPGYQYTQGNNWSGNASQAQFTTFGNEKFPVFMAEWRGEGERKASVQCIIKTSHHAVDIERYHAASNAAIPDNVRIFLQPTRLIPVDGIVRDVAYSIIYDENQATLDKARSIYDWLIDHFQHDVTTPGRGTGDVRFMLENSRLSGKCVDIHSLFVGLARSVGIPARVQYGIRMMNSEVNDKLGRQTDISHAQHSRAEFYLNNLGWVPVNPADVCKVATLDKLERDASEIAHLRDEFFGSWEMNWITFNHMQDIQLSNSKAGKLPFFLFPHAEIENETLDSLNPDTFSYRIASAELIGTGAKF</sequence>
<accession>A0A1H8CKB3</accession>